<feature type="compositionally biased region" description="Low complexity" evidence="4">
    <location>
        <begin position="9"/>
        <end position="20"/>
    </location>
</feature>
<keyword evidence="7" id="KW-1185">Reference proteome</keyword>
<dbReference type="Proteomes" id="UP001201980">
    <property type="component" value="Unassembled WGS sequence"/>
</dbReference>
<feature type="domain" description="F-box" evidence="5">
    <location>
        <begin position="91"/>
        <end position="137"/>
    </location>
</feature>
<dbReference type="InterPro" id="IPR006553">
    <property type="entry name" value="Leu-rich_rpt_Cys-con_subtyp"/>
</dbReference>
<evidence type="ECO:0000259" key="5">
    <source>
        <dbReference type="PROSITE" id="PS50181"/>
    </source>
</evidence>
<accession>A0AAD5RUD2</accession>
<organism evidence="6 7">
    <name type="scientific">Zalerion maritima</name>
    <dbReference type="NCBI Taxonomy" id="339359"/>
    <lineage>
        <taxon>Eukaryota</taxon>
        <taxon>Fungi</taxon>
        <taxon>Dikarya</taxon>
        <taxon>Ascomycota</taxon>
        <taxon>Pezizomycotina</taxon>
        <taxon>Sordariomycetes</taxon>
        <taxon>Lulworthiomycetidae</taxon>
        <taxon>Lulworthiales</taxon>
        <taxon>Lulworthiaceae</taxon>
        <taxon>Zalerion</taxon>
    </lineage>
</organism>
<dbReference type="FunFam" id="3.80.10.10:FF:000251">
    <property type="entry name" value="Ubiquitin ligase complex F-box protein GRR1"/>
    <property type="match status" value="1"/>
</dbReference>
<keyword evidence="3" id="KW-0833">Ubl conjugation pathway</keyword>
<dbReference type="InterPro" id="IPR057207">
    <property type="entry name" value="FBXL15_LRR"/>
</dbReference>
<evidence type="ECO:0000313" key="7">
    <source>
        <dbReference type="Proteomes" id="UP001201980"/>
    </source>
</evidence>
<dbReference type="SUPFAM" id="SSF81383">
    <property type="entry name" value="F-box domain"/>
    <property type="match status" value="1"/>
</dbReference>
<dbReference type="Pfam" id="PF25372">
    <property type="entry name" value="DUF7885"/>
    <property type="match status" value="1"/>
</dbReference>
<dbReference type="GO" id="GO:0005737">
    <property type="term" value="C:cytoplasm"/>
    <property type="evidence" value="ECO:0007669"/>
    <property type="project" value="TreeGrafter"/>
</dbReference>
<protein>
    <submittedName>
        <fullName evidence="6">Scf e3 ubiquitin ligase complex f-box protein grra</fullName>
    </submittedName>
</protein>
<name>A0AAD5RUD2_9PEZI</name>
<evidence type="ECO:0000256" key="1">
    <source>
        <dbReference type="ARBA" id="ARBA00022614"/>
    </source>
</evidence>
<gene>
    <name evidence="6" type="ORF">MKZ38_008089</name>
</gene>
<dbReference type="Pfam" id="PF12937">
    <property type="entry name" value="F-box-like"/>
    <property type="match status" value="1"/>
</dbReference>
<keyword evidence="1" id="KW-0433">Leucine-rich repeat</keyword>
<feature type="region of interest" description="Disordered" evidence="4">
    <location>
        <begin position="1"/>
        <end position="74"/>
    </location>
</feature>
<sequence>MQPQAPSLDIIAAQDAAAAAPVQDTDTSMAPTPENGRENGDSRASSSTNSPAPPEAEESDFFIGNNDSQSSLGVPNIQDMQVTDEENQECTIPVYTVPNEVLIQIFSKLSSAPDLLNVMLTCKRFARNTVDLLWHRPACTNWSKHQKICQTLALPQPYFAYGDFVKRLNLASLAGDINDGSIMPFQGCSRIERLTLTKCKKLTDNGLIPLIQKNPNLLALDISEDADVTEATIYALAQSCRKIQGLNVSSCKEISNPSMVALANNCKYLKRLKLNDCNKMEDATVMAFATNCRNILEIDLQKCVNITNEPVTALLSQGKALRELRLVGCELLEDPAFLNLPPLRTYEHLRILDLTSCALLTDRAVEKIIEVAPRLRNLVLAKCRNITDQSVYAISKLGRNLHYVHLGHCSNITDDAVKKLVSACNRIRYIDLGCCANLTDESVQRLAGLPKLKRIGLVKCLSITDKSVFALSNMGGARRRQFRDSHGNIIEGYDVGYHTSSLERVHLSYCTNLTLKSVIKLLNASPRLTHLSLTGVLPFIREDLSQFCRDAPPDFNDHQRTVFCVFSGQGVMGLRDHLNTDPSYQSLRESVGLSQTQPMRTTMQPGIPPAIPQQNSEIMEDDVVDEDDEDMAIDGGVPVQAAPPPAGGNWPGVIPTPPLAPGPPADLSVPVAPPTPPENGQ</sequence>
<dbReference type="InterPro" id="IPR050648">
    <property type="entry name" value="F-box_LRR-repeat"/>
</dbReference>
<dbReference type="GO" id="GO:0019005">
    <property type="term" value="C:SCF ubiquitin ligase complex"/>
    <property type="evidence" value="ECO:0007669"/>
    <property type="project" value="UniProtKB-ARBA"/>
</dbReference>
<evidence type="ECO:0000313" key="6">
    <source>
        <dbReference type="EMBL" id="KAJ2904416.1"/>
    </source>
</evidence>
<proteinExistence type="predicted"/>
<dbReference type="PANTHER" id="PTHR13382:SF67">
    <property type="entry name" value="SCF E3 UBIQUITIN LIGASE COMPLEX F-BOX PROTEIN POF2"/>
    <property type="match status" value="1"/>
</dbReference>
<dbReference type="AlphaFoldDB" id="A0AAD5RUD2"/>
<feature type="compositionally biased region" description="Polar residues" evidence="4">
    <location>
        <begin position="65"/>
        <end position="74"/>
    </location>
</feature>
<dbReference type="CDD" id="cd09917">
    <property type="entry name" value="F-box_SF"/>
    <property type="match status" value="1"/>
</dbReference>
<feature type="region of interest" description="Disordered" evidence="4">
    <location>
        <begin position="632"/>
        <end position="681"/>
    </location>
</feature>
<dbReference type="InterPro" id="IPR001810">
    <property type="entry name" value="F-box_dom"/>
</dbReference>
<evidence type="ECO:0000256" key="2">
    <source>
        <dbReference type="ARBA" id="ARBA00022737"/>
    </source>
</evidence>
<evidence type="ECO:0000256" key="4">
    <source>
        <dbReference type="SAM" id="MobiDB-lite"/>
    </source>
</evidence>
<reference evidence="6" key="1">
    <citation type="submission" date="2022-07" db="EMBL/GenBank/DDBJ databases">
        <title>Draft genome sequence of Zalerion maritima ATCC 34329, a (micro)plastics degrading marine fungus.</title>
        <authorList>
            <person name="Paco A."/>
            <person name="Goncalves M.F.M."/>
            <person name="Rocha-Santos T.A.P."/>
            <person name="Alves A."/>
        </authorList>
    </citation>
    <scope>NUCLEOTIDE SEQUENCE</scope>
    <source>
        <strain evidence="6">ATCC 34329</strain>
    </source>
</reference>
<dbReference type="SMART" id="SM00367">
    <property type="entry name" value="LRR_CC"/>
    <property type="match status" value="12"/>
</dbReference>
<feature type="compositionally biased region" description="Pro residues" evidence="4">
    <location>
        <begin position="671"/>
        <end position="681"/>
    </location>
</feature>
<evidence type="ECO:0000256" key="3">
    <source>
        <dbReference type="ARBA" id="ARBA00022786"/>
    </source>
</evidence>
<comment type="caution">
    <text evidence="6">The sequence shown here is derived from an EMBL/GenBank/DDBJ whole genome shotgun (WGS) entry which is preliminary data.</text>
</comment>
<dbReference type="PANTHER" id="PTHR13382">
    <property type="entry name" value="MITOCHONDRIAL ATP SYNTHASE COUPLING FACTOR B"/>
    <property type="match status" value="1"/>
</dbReference>
<dbReference type="SUPFAM" id="SSF52047">
    <property type="entry name" value="RNI-like"/>
    <property type="match status" value="1"/>
</dbReference>
<dbReference type="EMBL" id="JAKWBI020000054">
    <property type="protein sequence ID" value="KAJ2904416.1"/>
    <property type="molecule type" value="Genomic_DNA"/>
</dbReference>
<dbReference type="InterPro" id="IPR036047">
    <property type="entry name" value="F-box-like_dom_sf"/>
</dbReference>
<feature type="compositionally biased region" description="Pro residues" evidence="4">
    <location>
        <begin position="654"/>
        <end position="664"/>
    </location>
</feature>
<keyword evidence="2" id="KW-0677">Repeat</keyword>
<dbReference type="InterPro" id="IPR032675">
    <property type="entry name" value="LRR_dom_sf"/>
</dbReference>
<dbReference type="Gene3D" id="3.80.10.10">
    <property type="entry name" value="Ribonuclease Inhibitor"/>
    <property type="match status" value="2"/>
</dbReference>
<dbReference type="PROSITE" id="PS50181">
    <property type="entry name" value="FBOX"/>
    <property type="match status" value="1"/>
</dbReference>